<reference evidence="4" key="1">
    <citation type="submission" date="2019-02" db="EMBL/GenBank/DDBJ databases">
        <authorList>
            <person name="Gruber-Vodicka R. H."/>
            <person name="Seah K. B. B."/>
        </authorList>
    </citation>
    <scope>NUCLEOTIDE SEQUENCE</scope>
    <source>
        <strain evidence="4">BECK_BZ106</strain>
    </source>
</reference>
<feature type="region of interest" description="Disordered" evidence="1">
    <location>
        <begin position="28"/>
        <end position="58"/>
    </location>
</feature>
<gene>
    <name evidence="4" type="ORF">BECKFW1821B_GA0114236_101249</name>
</gene>
<dbReference type="Pfam" id="PF20703">
    <property type="entry name" value="nSTAND1"/>
    <property type="match status" value="1"/>
</dbReference>
<evidence type="ECO:0000256" key="2">
    <source>
        <dbReference type="SAM" id="Phobius"/>
    </source>
</evidence>
<dbReference type="InterPro" id="IPR049052">
    <property type="entry name" value="nSTAND1"/>
</dbReference>
<evidence type="ECO:0000313" key="4">
    <source>
        <dbReference type="EMBL" id="VFJ52606.1"/>
    </source>
</evidence>
<organism evidence="4">
    <name type="scientific">Candidatus Kentrum sp. FW</name>
    <dbReference type="NCBI Taxonomy" id="2126338"/>
    <lineage>
        <taxon>Bacteria</taxon>
        <taxon>Pseudomonadati</taxon>
        <taxon>Pseudomonadota</taxon>
        <taxon>Gammaproteobacteria</taxon>
        <taxon>Candidatus Kentrum</taxon>
    </lineage>
</organism>
<feature type="compositionally biased region" description="Low complexity" evidence="1">
    <location>
        <begin position="37"/>
        <end position="47"/>
    </location>
</feature>
<feature type="domain" description="Novel STAND NTPase 1" evidence="3">
    <location>
        <begin position="63"/>
        <end position="166"/>
    </location>
</feature>
<evidence type="ECO:0000256" key="1">
    <source>
        <dbReference type="SAM" id="MobiDB-lite"/>
    </source>
</evidence>
<feature type="transmembrane region" description="Helical" evidence="2">
    <location>
        <begin position="219"/>
        <end position="242"/>
    </location>
</feature>
<proteinExistence type="predicted"/>
<accession>A0A450SHF1</accession>
<name>A0A450SHF1_9GAMM</name>
<protein>
    <recommendedName>
        <fullName evidence="3">Novel STAND NTPase 1 domain-containing protein</fullName>
    </recommendedName>
</protein>
<evidence type="ECO:0000259" key="3">
    <source>
        <dbReference type="Pfam" id="PF20703"/>
    </source>
</evidence>
<dbReference type="EMBL" id="CAADFD010000012">
    <property type="protein sequence ID" value="VFJ52606.1"/>
    <property type="molecule type" value="Genomic_DNA"/>
</dbReference>
<keyword evidence="2" id="KW-0472">Membrane</keyword>
<keyword evidence="2" id="KW-0812">Transmembrane</keyword>
<keyword evidence="2" id="KW-1133">Transmembrane helix</keyword>
<sequence length="334" mass="37185">MIPVALPGGKRERRSCLRFWPQPPGCNSAIPWKKKGSIASNPASSGSPPGPGPGQALFEGECPYRGLQAFRPEHTAFIAGFGTPDENRFLAVVGASGSGKFSLVRTGLIPAIRQGRLEGSGQWPIILCRPSYDPLQELATALYGSEAIRTQHRLTQSAREWREKADESYLYTGALLAQAEEWEKQHETDLNDLEREFLDASIPKRDRQRREEAETARRLFRRTAAGAVVAVVLMLVAVWMAWMAEEQKEIADSARDEALEKTREAERSLANNYWASGIRAEKKNDPVTAAHFFAGATQKYSEKTGELELRTDTSFPLYRCVLQIYGMLLVFPIG</sequence>
<dbReference type="AlphaFoldDB" id="A0A450SHF1"/>